<evidence type="ECO:0000313" key="2">
    <source>
        <dbReference type="Proteomes" id="UP000464374"/>
    </source>
</evidence>
<dbReference type="EMBL" id="CP048020">
    <property type="protein sequence ID" value="QHX44174.1"/>
    <property type="molecule type" value="Genomic_DNA"/>
</dbReference>
<accession>A0A6P1Y3R5</accession>
<sequence length="175" mass="19724">MEYIEIKSNIITGHYCGAIPEKNNPAIEYRIVENCAANIGDDVRLYTDLQTGIKKPLAQLVKEGLVPVPEGKKLNEAGTDFVDMTDAEKVSAGLIQLKADEKIEGDYIVKKSKKELYDEGKLSKEEYNLYIDNLRQAAYRQEADPLGMQVMRGDIDKAVWLAKIAEIKQRYPKAE</sequence>
<dbReference type="AlphaFoldDB" id="A0A6P1Y3R5"/>
<dbReference type="RefSeq" id="WP_162664456.1">
    <property type="nucleotide sequence ID" value="NZ_CP048020.1"/>
</dbReference>
<organism evidence="1 2">
    <name type="scientific">Treponema vincentii</name>
    <dbReference type="NCBI Taxonomy" id="69710"/>
    <lineage>
        <taxon>Bacteria</taxon>
        <taxon>Pseudomonadati</taxon>
        <taxon>Spirochaetota</taxon>
        <taxon>Spirochaetia</taxon>
        <taxon>Spirochaetales</taxon>
        <taxon>Treponemataceae</taxon>
        <taxon>Treponema</taxon>
    </lineage>
</organism>
<gene>
    <name evidence="1" type="ORF">GWP43_12745</name>
</gene>
<protein>
    <submittedName>
        <fullName evidence="1">Uncharacterized protein</fullName>
    </submittedName>
</protein>
<evidence type="ECO:0000313" key="1">
    <source>
        <dbReference type="EMBL" id="QHX44174.1"/>
    </source>
</evidence>
<dbReference type="KEGG" id="trz:GWP43_12745"/>
<proteinExistence type="predicted"/>
<reference evidence="1 2" key="1">
    <citation type="submission" date="2020-01" db="EMBL/GenBank/DDBJ databases">
        <title>Complete genome sequence of a human oral phylogroup 1 Treponema sp. strain ATCC 700766, originally isolated from periodontitis dental plaque.</title>
        <authorList>
            <person name="Chan Y."/>
            <person name="Huo Y.-B."/>
            <person name="Yu X.-L."/>
            <person name="Zeng H."/>
            <person name="Leung W.-K."/>
            <person name="Watt R.M."/>
        </authorList>
    </citation>
    <scope>NUCLEOTIDE SEQUENCE [LARGE SCALE GENOMIC DNA]</scope>
    <source>
        <strain evidence="1 2">OMZ 804</strain>
    </source>
</reference>
<dbReference type="Proteomes" id="UP000464374">
    <property type="component" value="Chromosome"/>
</dbReference>
<name>A0A6P1Y3R5_9SPIR</name>